<proteinExistence type="predicted"/>
<keyword evidence="4" id="KW-1185">Reference proteome</keyword>
<evidence type="ECO:0000256" key="2">
    <source>
        <dbReference type="SAM" id="Phobius"/>
    </source>
</evidence>
<accession>A0ABU6NY90</accession>
<dbReference type="PANTHER" id="PTHR35792:SF1">
    <property type="entry name" value="SLL0268 PROTEIN"/>
    <property type="match status" value="1"/>
</dbReference>
<reference evidence="3 4" key="1">
    <citation type="submission" date="2023-03" db="EMBL/GenBank/DDBJ databases">
        <title>Bacillus Genome Sequencing.</title>
        <authorList>
            <person name="Dunlap C."/>
        </authorList>
    </citation>
    <scope>NUCLEOTIDE SEQUENCE [LARGE SCALE GENOMIC DNA]</scope>
    <source>
        <strain evidence="3 4">NRS-1717</strain>
    </source>
</reference>
<evidence type="ECO:0000256" key="1">
    <source>
        <dbReference type="SAM" id="Coils"/>
    </source>
</evidence>
<feature type="coiled-coil region" evidence="1">
    <location>
        <begin position="103"/>
        <end position="130"/>
    </location>
</feature>
<dbReference type="EMBL" id="JARTFS010000005">
    <property type="protein sequence ID" value="MED4401229.1"/>
    <property type="molecule type" value="Genomic_DNA"/>
</dbReference>
<dbReference type="InterPro" id="IPR052928">
    <property type="entry name" value="Desiccation-related_membrane"/>
</dbReference>
<keyword evidence="1" id="KW-0175">Coiled coil</keyword>
<dbReference type="InterPro" id="IPR024623">
    <property type="entry name" value="YtxH"/>
</dbReference>
<protein>
    <submittedName>
        <fullName evidence="3">YtxH domain-containing protein</fullName>
    </submittedName>
</protein>
<sequence>MSKNDLNSKDFLIGALVGSAIGAAAALFLAPKAGKDFRIEISQKATEVRDRTSEFKNNAIEKSGNLANYAKEKTVNLSQIVSEQSSQIMNKVRDFKGSSQEQADIAESEIADALKEVSNSDEEIKENREAIELPKKEEVVNSAN</sequence>
<dbReference type="Pfam" id="PF12732">
    <property type="entry name" value="YtxH"/>
    <property type="match status" value="1"/>
</dbReference>
<comment type="caution">
    <text evidence="3">The sequence shown here is derived from an EMBL/GenBank/DDBJ whole genome shotgun (WGS) entry which is preliminary data.</text>
</comment>
<evidence type="ECO:0000313" key="3">
    <source>
        <dbReference type="EMBL" id="MED4401229.1"/>
    </source>
</evidence>
<keyword evidence="2" id="KW-0812">Transmembrane</keyword>
<feature type="transmembrane region" description="Helical" evidence="2">
    <location>
        <begin position="12"/>
        <end position="30"/>
    </location>
</feature>
<keyword evidence="2" id="KW-0472">Membrane</keyword>
<dbReference type="Proteomes" id="UP001342826">
    <property type="component" value="Unassembled WGS sequence"/>
</dbReference>
<organism evidence="3 4">
    <name type="scientific">Metabacillus fastidiosus</name>
    <dbReference type="NCBI Taxonomy" id="1458"/>
    <lineage>
        <taxon>Bacteria</taxon>
        <taxon>Bacillati</taxon>
        <taxon>Bacillota</taxon>
        <taxon>Bacilli</taxon>
        <taxon>Bacillales</taxon>
        <taxon>Bacillaceae</taxon>
        <taxon>Metabacillus</taxon>
    </lineage>
</organism>
<dbReference type="GeneID" id="301141661"/>
<gene>
    <name evidence="3" type="ORF">P9271_07755</name>
</gene>
<evidence type="ECO:0000313" key="4">
    <source>
        <dbReference type="Proteomes" id="UP001342826"/>
    </source>
</evidence>
<keyword evidence="2" id="KW-1133">Transmembrane helix</keyword>
<name>A0ABU6NY90_9BACI</name>
<dbReference type="PANTHER" id="PTHR35792">
    <property type="entry name" value="GENERAL STRESS PROTEIN"/>
    <property type="match status" value="1"/>
</dbReference>
<dbReference type="RefSeq" id="WP_066230978.1">
    <property type="nucleotide sequence ID" value="NZ_JARTFQ010000007.1"/>
</dbReference>